<reference evidence="9 10" key="1">
    <citation type="journal article" date="2013" name="Int. J. Syst. Evol. Microbiol.">
        <title>Celerinatantimonas yamalensis sp. nov., a cold-adapted diazotrophic bacterium from a cold permafrost brine.</title>
        <authorList>
            <person name="Shcherbakova V."/>
            <person name="Chuvilskaya N."/>
            <person name="Rivkina E."/>
            <person name="Demidov N."/>
            <person name="Uchaeva V."/>
            <person name="Suetin S."/>
            <person name="Suzina N."/>
            <person name="Gilichinsky D."/>
        </authorList>
    </citation>
    <scope>NUCLEOTIDE SEQUENCE [LARGE SCALE GENOMIC DNA]</scope>
    <source>
        <strain evidence="9 10">C7</strain>
    </source>
</reference>
<evidence type="ECO:0000256" key="2">
    <source>
        <dbReference type="ARBA" id="ARBA00022448"/>
    </source>
</evidence>
<evidence type="ECO:0000313" key="10">
    <source>
        <dbReference type="Proteomes" id="UP001629953"/>
    </source>
</evidence>
<protein>
    <submittedName>
        <fullName evidence="9">SLC13 family permease</fullName>
    </submittedName>
</protein>
<evidence type="ECO:0000256" key="3">
    <source>
        <dbReference type="ARBA" id="ARBA00022692"/>
    </source>
</evidence>
<organism evidence="9 10">
    <name type="scientific">Celerinatantimonas yamalensis</name>
    <dbReference type="NCBI Taxonomy" id="559956"/>
    <lineage>
        <taxon>Bacteria</taxon>
        <taxon>Pseudomonadati</taxon>
        <taxon>Pseudomonadota</taxon>
        <taxon>Gammaproteobacteria</taxon>
        <taxon>Celerinatantimonadaceae</taxon>
        <taxon>Celerinatantimonas</taxon>
    </lineage>
</organism>
<dbReference type="Gene3D" id="3.30.70.1450">
    <property type="entry name" value="Regulator of K+ conductance, C-terminal domain"/>
    <property type="match status" value="2"/>
</dbReference>
<evidence type="ECO:0000256" key="1">
    <source>
        <dbReference type="ARBA" id="ARBA00004141"/>
    </source>
</evidence>
<feature type="domain" description="RCK C-terminal" evidence="8">
    <location>
        <begin position="284"/>
        <end position="369"/>
    </location>
</feature>
<name>A0ABW9G670_9GAMM</name>
<dbReference type="EMBL" id="JBEQCT010000003">
    <property type="protein sequence ID" value="MFM2485132.1"/>
    <property type="molecule type" value="Genomic_DNA"/>
</dbReference>
<feature type="transmembrane region" description="Helical" evidence="7">
    <location>
        <begin position="132"/>
        <end position="157"/>
    </location>
</feature>
<dbReference type="InterPro" id="IPR006037">
    <property type="entry name" value="RCK_C"/>
</dbReference>
<dbReference type="PANTHER" id="PTHR43652:SF2">
    <property type="entry name" value="BASIC AMINO ACID ANTIPORTER YFCC-RELATED"/>
    <property type="match status" value="1"/>
</dbReference>
<dbReference type="SUPFAM" id="SSF116726">
    <property type="entry name" value="TrkA C-terminal domain-like"/>
    <property type="match status" value="2"/>
</dbReference>
<gene>
    <name evidence="9" type="ORF">ABUE30_08640</name>
</gene>
<feature type="transmembrane region" description="Helical" evidence="7">
    <location>
        <begin position="494"/>
        <end position="512"/>
    </location>
</feature>
<keyword evidence="3 7" id="KW-0812">Transmembrane</keyword>
<sequence>MHLSWAAITVLVIFATTLTALICYQRRPAAVFAVVLLVLYAANLVSTQQLLASLSNPGLITLMLLVLCSLALEKTRLLRVLATFILRPSFGTSSFRLYVLVASASAFLNNTAVVASLLAPVRNNPYHAPSKLLLPLSYAAILGGTLTLVGTSTNLIVSSMYRSVGGAGLHFFDFTLIGTVLVFTCGVTLWLSMRWLPARASEPELYKHYLIDTQVETHSPLVGKTIEANGLRHLESLFVAELVREKRLVSPVHPSQIIEAGDRLIFSGDVAKVSQLQQFSGLNTFADSNGLLGSNLTEVVIRPDSILIGKTLKSIQFRSRFDAAVVAIRRDGAPVSGKLGDVILQSGDFLVLAVGPDFALRDNLAKNFIHLSGVAISRHLSGRREWLAVGGFVLAIALSATGVLPLLKGMLLLLGLLVFSGCLTVNELIRRFPRELWLIVAAALLLSQALENSGLATQLIHLLIPLAKGGYGIFLIAMLYGITWLLTELVTNNAAAALVFPLAWGVAQAAGVNPIGPLMVVAYAASASFISPYGYQTNLMVYNAGQYRLSDFMKVGGPLAVVYATVVITLVPVVFQ</sequence>
<dbReference type="InterPro" id="IPR036721">
    <property type="entry name" value="RCK_C_sf"/>
</dbReference>
<feature type="transmembrane region" description="Helical" evidence="7">
    <location>
        <begin position="97"/>
        <end position="120"/>
    </location>
</feature>
<proteinExistence type="predicted"/>
<comment type="subcellular location">
    <subcellularLocation>
        <location evidence="1">Membrane</location>
        <topology evidence="1">Multi-pass membrane protein</topology>
    </subcellularLocation>
</comment>
<dbReference type="RefSeq" id="WP_408623348.1">
    <property type="nucleotide sequence ID" value="NZ_JBEQCT010000003.1"/>
</dbReference>
<feature type="transmembrane region" description="Helical" evidence="7">
    <location>
        <begin position="386"/>
        <end position="404"/>
    </location>
</feature>
<comment type="caution">
    <text evidence="9">The sequence shown here is derived from an EMBL/GenBank/DDBJ whole genome shotgun (WGS) entry which is preliminary data.</text>
</comment>
<feature type="transmembrane region" description="Helical" evidence="7">
    <location>
        <begin position="470"/>
        <end position="487"/>
    </location>
</feature>
<feature type="transmembrane region" description="Helical" evidence="7">
    <location>
        <begin position="410"/>
        <end position="429"/>
    </location>
</feature>
<evidence type="ECO:0000256" key="4">
    <source>
        <dbReference type="ARBA" id="ARBA00022737"/>
    </source>
</evidence>
<evidence type="ECO:0000256" key="6">
    <source>
        <dbReference type="ARBA" id="ARBA00023136"/>
    </source>
</evidence>
<dbReference type="PANTHER" id="PTHR43652">
    <property type="entry name" value="BASIC AMINO ACID ANTIPORTER YFCC-RELATED"/>
    <property type="match status" value="1"/>
</dbReference>
<dbReference type="InterPro" id="IPR004680">
    <property type="entry name" value="Cit_transptr-like_dom"/>
</dbReference>
<keyword evidence="4" id="KW-0677">Repeat</keyword>
<evidence type="ECO:0000313" key="9">
    <source>
        <dbReference type="EMBL" id="MFM2485132.1"/>
    </source>
</evidence>
<dbReference type="Pfam" id="PF03600">
    <property type="entry name" value="CitMHS"/>
    <property type="match status" value="1"/>
</dbReference>
<keyword evidence="6 7" id="KW-0472">Membrane</keyword>
<dbReference type="PROSITE" id="PS51202">
    <property type="entry name" value="RCK_C"/>
    <property type="match status" value="2"/>
</dbReference>
<feature type="domain" description="RCK C-terminal" evidence="8">
    <location>
        <begin position="198"/>
        <end position="282"/>
    </location>
</feature>
<keyword evidence="10" id="KW-1185">Reference proteome</keyword>
<accession>A0ABW9G670</accession>
<keyword evidence="5 7" id="KW-1133">Transmembrane helix</keyword>
<evidence type="ECO:0000256" key="7">
    <source>
        <dbReference type="SAM" id="Phobius"/>
    </source>
</evidence>
<feature type="transmembrane region" description="Helical" evidence="7">
    <location>
        <begin position="436"/>
        <end position="464"/>
    </location>
</feature>
<feature type="transmembrane region" description="Helical" evidence="7">
    <location>
        <begin position="169"/>
        <end position="191"/>
    </location>
</feature>
<evidence type="ECO:0000256" key="5">
    <source>
        <dbReference type="ARBA" id="ARBA00022989"/>
    </source>
</evidence>
<feature type="transmembrane region" description="Helical" evidence="7">
    <location>
        <begin position="518"/>
        <end position="535"/>
    </location>
</feature>
<feature type="transmembrane region" description="Helical" evidence="7">
    <location>
        <begin position="29"/>
        <end position="46"/>
    </location>
</feature>
<keyword evidence="2" id="KW-0813">Transport</keyword>
<evidence type="ECO:0000259" key="8">
    <source>
        <dbReference type="PROSITE" id="PS51202"/>
    </source>
</evidence>
<feature type="transmembrane region" description="Helical" evidence="7">
    <location>
        <begin position="555"/>
        <end position="575"/>
    </location>
</feature>
<dbReference type="Pfam" id="PF02080">
    <property type="entry name" value="TrkA_C"/>
    <property type="match status" value="2"/>
</dbReference>
<dbReference type="InterPro" id="IPR051679">
    <property type="entry name" value="DASS-Related_Transporters"/>
</dbReference>
<dbReference type="Proteomes" id="UP001629953">
    <property type="component" value="Unassembled WGS sequence"/>
</dbReference>